<dbReference type="InterPro" id="IPR019561">
    <property type="entry name" value="Translocon_Sec61/SecY_plug_dom"/>
</dbReference>
<reference evidence="13" key="2">
    <citation type="submission" date="2018-05" db="EMBL/GenBank/DDBJ databases">
        <title>OmerRS3 (Oryza meridionalis Reference Sequence Version 3).</title>
        <authorList>
            <person name="Zhang J."/>
            <person name="Kudrna D."/>
            <person name="Lee S."/>
            <person name="Talag J."/>
            <person name="Welchert J."/>
            <person name="Wing R.A."/>
        </authorList>
    </citation>
    <scope>NUCLEOTIDE SEQUENCE [LARGE SCALE GENOMIC DNA]</scope>
    <source>
        <strain evidence="13">cv. OR44</strain>
    </source>
</reference>
<keyword evidence="5 11" id="KW-0812">Transmembrane</keyword>
<keyword evidence="4" id="KW-0813">Transport</keyword>
<evidence type="ECO:0000256" key="1">
    <source>
        <dbReference type="ARBA" id="ARBA00004127"/>
    </source>
</evidence>
<organism evidence="13">
    <name type="scientific">Oryza meridionalis</name>
    <dbReference type="NCBI Taxonomy" id="40149"/>
    <lineage>
        <taxon>Eukaryota</taxon>
        <taxon>Viridiplantae</taxon>
        <taxon>Streptophyta</taxon>
        <taxon>Embryophyta</taxon>
        <taxon>Tracheophyta</taxon>
        <taxon>Spermatophyta</taxon>
        <taxon>Magnoliopsida</taxon>
        <taxon>Liliopsida</taxon>
        <taxon>Poales</taxon>
        <taxon>Poaceae</taxon>
        <taxon>BOP clade</taxon>
        <taxon>Oryzoideae</taxon>
        <taxon>Oryzeae</taxon>
        <taxon>Oryzinae</taxon>
        <taxon>Oryza</taxon>
    </lineage>
</organism>
<feature type="domain" description="Translocon Sec61/SecY plug" evidence="12">
    <location>
        <begin position="187"/>
        <end position="214"/>
    </location>
</feature>
<evidence type="ECO:0000256" key="10">
    <source>
        <dbReference type="RuleBase" id="RU004349"/>
    </source>
</evidence>
<dbReference type="Proteomes" id="UP000008021">
    <property type="component" value="Chromosome 9"/>
</dbReference>
<reference evidence="13" key="1">
    <citation type="submission" date="2015-04" db="UniProtKB">
        <authorList>
            <consortium name="EnsemblPlants"/>
        </authorList>
    </citation>
    <scope>IDENTIFICATION</scope>
</reference>
<dbReference type="GO" id="GO:0012505">
    <property type="term" value="C:endomembrane system"/>
    <property type="evidence" value="ECO:0007669"/>
    <property type="project" value="UniProtKB-SubCell"/>
</dbReference>
<dbReference type="AlphaFoldDB" id="A0A0E0ER53"/>
<feature type="transmembrane region" description="Helical" evidence="11">
    <location>
        <begin position="259"/>
        <end position="278"/>
    </location>
</feature>
<dbReference type="SUPFAM" id="SSF103491">
    <property type="entry name" value="Preprotein translocase SecY subunit"/>
    <property type="match status" value="2"/>
</dbReference>
<accession>A0A0E0ER53</accession>
<evidence type="ECO:0000256" key="11">
    <source>
        <dbReference type="SAM" id="Phobius"/>
    </source>
</evidence>
<comment type="subcellular location">
    <subcellularLocation>
        <location evidence="1">Endomembrane system</location>
        <topology evidence="1">Multi-pass membrane protein</topology>
    </subcellularLocation>
    <subcellularLocation>
        <location evidence="2">Plastid</location>
        <location evidence="2">Chloroplast thylakoid membrane</location>
        <topology evidence="2">Multi-pass membrane protein</topology>
    </subcellularLocation>
</comment>
<proteinExistence type="inferred from homology"/>
<dbReference type="PANTHER" id="PTHR10906">
    <property type="entry name" value="SECY/SEC61-ALPHA FAMILY MEMBER"/>
    <property type="match status" value="1"/>
</dbReference>
<dbReference type="GO" id="GO:0015031">
    <property type="term" value="P:protein transport"/>
    <property type="evidence" value="ECO:0007669"/>
    <property type="project" value="UniProtKB-KW"/>
</dbReference>
<dbReference type="Gramene" id="OMERI09G05330.1">
    <property type="protein sequence ID" value="OMERI09G05330.1"/>
    <property type="gene ID" value="OMERI09G05330"/>
</dbReference>
<evidence type="ECO:0000256" key="2">
    <source>
        <dbReference type="ARBA" id="ARBA00004454"/>
    </source>
</evidence>
<dbReference type="InterPro" id="IPR030659">
    <property type="entry name" value="SecY_CS"/>
</dbReference>
<feature type="transmembrane region" description="Helical" evidence="11">
    <location>
        <begin position="284"/>
        <end position="303"/>
    </location>
</feature>
<dbReference type="GO" id="GO:0009535">
    <property type="term" value="C:chloroplast thylakoid membrane"/>
    <property type="evidence" value="ECO:0007669"/>
    <property type="project" value="UniProtKB-SubCell"/>
</dbReference>
<keyword evidence="9 11" id="KW-0472">Membrane</keyword>
<dbReference type="Pfam" id="PF10559">
    <property type="entry name" value="Plug_translocon"/>
    <property type="match status" value="2"/>
</dbReference>
<evidence type="ECO:0000256" key="5">
    <source>
        <dbReference type="ARBA" id="ARBA00022692"/>
    </source>
</evidence>
<evidence type="ECO:0000256" key="4">
    <source>
        <dbReference type="ARBA" id="ARBA00022448"/>
    </source>
</evidence>
<feature type="transmembrane region" description="Helical" evidence="11">
    <location>
        <begin position="376"/>
        <end position="395"/>
    </location>
</feature>
<evidence type="ECO:0000256" key="7">
    <source>
        <dbReference type="ARBA" id="ARBA00022989"/>
    </source>
</evidence>
<keyword evidence="14" id="KW-1185">Reference proteome</keyword>
<sequence>MDSNVQVEIEGFRALGSRGGGEKFPLASAAAPARWLAVFEYCILSGPFWLSCQKYRVLIGKYHSEKNQLPLYGIHSTTGADPFYWMRVILASNRGTVMELGITPIVTSGMVMQLLVGSKIIEVDNSGFTLSDPAAAAAARSFHSPRRRRRPERWLADFENCILSGPLWFSCQKYRVLIGKYHSEKNQLPLYGIHSTTGADPFYWMRVILASNRGTVMELGITPIVTSGMVMQLLVGSKIIEVDNSVREDRALLNGAQKLLGILIAIGEAVAYVLSGIVSQLGTGNAILIILQLFFAGIIVICLDELLQKGYGLGSGISLENIIWKAFSPTTINSGRGAEFEGAVIALFHLLITRTDKVRALREAFYRQNLPNVTNLLATVLVFLIVIYFQGFRVVLPVRSKNARGGAIGSGTGILLAVTIIYQYFETFEKERATELGFFGF</sequence>
<dbReference type="Pfam" id="PF00344">
    <property type="entry name" value="SecY"/>
    <property type="match status" value="1"/>
</dbReference>
<dbReference type="InterPro" id="IPR002208">
    <property type="entry name" value="SecY/SEC61-alpha"/>
</dbReference>
<evidence type="ECO:0000259" key="12">
    <source>
        <dbReference type="Pfam" id="PF10559"/>
    </source>
</evidence>
<feature type="domain" description="Translocon Sec61/SecY plug" evidence="12">
    <location>
        <begin position="68"/>
        <end position="95"/>
    </location>
</feature>
<dbReference type="PIRSF" id="PIRSF004557">
    <property type="entry name" value="SecY"/>
    <property type="match status" value="1"/>
</dbReference>
<dbReference type="InterPro" id="IPR023201">
    <property type="entry name" value="SecY_dom_sf"/>
</dbReference>
<feature type="transmembrane region" description="Helical" evidence="11">
    <location>
        <begin position="407"/>
        <end position="425"/>
    </location>
</feature>
<evidence type="ECO:0000313" key="14">
    <source>
        <dbReference type="Proteomes" id="UP000008021"/>
    </source>
</evidence>
<keyword evidence="6" id="KW-0653">Protein transport</keyword>
<keyword evidence="8" id="KW-0811">Translocation</keyword>
<keyword evidence="7 11" id="KW-1133">Transmembrane helix</keyword>
<dbReference type="STRING" id="40149.A0A0E0ER53"/>
<comment type="similarity">
    <text evidence="3 10">Belongs to the SecY/SEC61-alpha family.</text>
</comment>
<evidence type="ECO:0000313" key="13">
    <source>
        <dbReference type="EnsemblPlants" id="OMERI09G05330.1"/>
    </source>
</evidence>
<evidence type="ECO:0000256" key="6">
    <source>
        <dbReference type="ARBA" id="ARBA00022927"/>
    </source>
</evidence>
<evidence type="ECO:0000256" key="9">
    <source>
        <dbReference type="ARBA" id="ARBA00023136"/>
    </source>
</evidence>
<evidence type="ECO:0000256" key="3">
    <source>
        <dbReference type="ARBA" id="ARBA00005751"/>
    </source>
</evidence>
<name>A0A0E0ER53_9ORYZ</name>
<dbReference type="EnsemblPlants" id="OMERI09G05330.1">
    <property type="protein sequence ID" value="OMERI09G05330.1"/>
    <property type="gene ID" value="OMERI09G05330"/>
</dbReference>
<protein>
    <recommendedName>
        <fullName evidence="12">Translocon Sec61/SecY plug domain-containing protein</fullName>
    </recommendedName>
</protein>
<evidence type="ECO:0000256" key="8">
    <source>
        <dbReference type="ARBA" id="ARBA00023010"/>
    </source>
</evidence>
<dbReference type="PROSITE" id="PS00755">
    <property type="entry name" value="SECY_1"/>
    <property type="match status" value="2"/>
</dbReference>
<dbReference type="Gene3D" id="1.10.3370.10">
    <property type="entry name" value="SecY subunit domain"/>
    <property type="match status" value="2"/>
</dbReference>